<feature type="region of interest" description="Disordered" evidence="1">
    <location>
        <begin position="211"/>
        <end position="289"/>
    </location>
</feature>
<dbReference type="Pfam" id="PF15460">
    <property type="entry name" value="SAS4"/>
    <property type="match status" value="1"/>
</dbReference>
<feature type="compositionally biased region" description="Polar residues" evidence="1">
    <location>
        <begin position="130"/>
        <end position="140"/>
    </location>
</feature>
<evidence type="ECO:0000313" key="4">
    <source>
        <dbReference type="Proteomes" id="UP001337655"/>
    </source>
</evidence>
<evidence type="ECO:0000256" key="1">
    <source>
        <dbReference type="SAM" id="MobiDB-lite"/>
    </source>
</evidence>
<feature type="region of interest" description="Disordered" evidence="1">
    <location>
        <begin position="1"/>
        <end position="72"/>
    </location>
</feature>
<dbReference type="GO" id="GO:0033255">
    <property type="term" value="C:SAS acetyltransferase complex"/>
    <property type="evidence" value="ECO:0007669"/>
    <property type="project" value="InterPro"/>
</dbReference>
<feature type="domain" description="Something about silencing protein 4" evidence="2">
    <location>
        <begin position="271"/>
        <end position="365"/>
    </location>
</feature>
<feature type="compositionally biased region" description="Polar residues" evidence="1">
    <location>
        <begin position="224"/>
        <end position="256"/>
    </location>
</feature>
<comment type="caution">
    <text evidence="3">The sequence shown here is derived from an EMBL/GenBank/DDBJ whole genome shotgun (WGS) entry which is preliminary data.</text>
</comment>
<dbReference type="GeneID" id="89925310"/>
<dbReference type="RefSeq" id="XP_064661170.1">
    <property type="nucleotide sequence ID" value="XM_064801219.1"/>
</dbReference>
<dbReference type="InterPro" id="IPR029184">
    <property type="entry name" value="Sas4_dom"/>
</dbReference>
<feature type="compositionally biased region" description="Basic and acidic residues" evidence="1">
    <location>
        <begin position="9"/>
        <end position="20"/>
    </location>
</feature>
<dbReference type="InterPro" id="IPR038988">
    <property type="entry name" value="Sas4"/>
</dbReference>
<sequence length="513" mass="57489">MAILSRSRTSRETTQHDRHSTSANRQSTDHDNHINRPRYTASPTPPTSDDEDGRPAKKRKLSIRNSKQQQQTLDHHFLPHQSAPPKPPNQVKLTQPHGQLLETLNGVRTVLDTTEDDLSLSLPKSGVATPKSTTRVSTLTPQPQPANAPPKQEDKRTLRSQDDGPRLKSELAIYFPNYEDVIFEVPREEDFLTIDTTLYIADDALKQVKQEQASPGAKKAVKGTPSSVRNGTANRSQYPATPQRSNSNQYNGSPSLNLDLISRTIPDNPVDPLSDDHYSKSHKRAERKEKQLRNIEKERAMHEKVQLDRLLAGLQGHDWLKILGITGITDGEAKKFEPKRDFFIAEVKALVDKFRQWKEQEKKQRLDKEAALAAREDEADESDADSVGPPSSDLNASAARQLQQETASALKSSTTIKLSSKSRDTPKSQPAYLPPPEPEVPITSFYAKRHLREAALGKSRHGRNVTAFGHPLPEMGEREFELPGEYLTAETLRANARERRRRKRGRVAEGGGE</sequence>
<dbReference type="Proteomes" id="UP001337655">
    <property type="component" value="Unassembled WGS sequence"/>
</dbReference>
<feature type="compositionally biased region" description="Polar residues" evidence="1">
    <location>
        <begin position="63"/>
        <end position="72"/>
    </location>
</feature>
<feature type="region of interest" description="Disordered" evidence="1">
    <location>
        <begin position="362"/>
        <end position="480"/>
    </location>
</feature>
<dbReference type="AlphaFoldDB" id="A0AAV9PFC9"/>
<feature type="compositionally biased region" description="Low complexity" evidence="1">
    <location>
        <begin position="408"/>
        <end position="419"/>
    </location>
</feature>
<evidence type="ECO:0000259" key="2">
    <source>
        <dbReference type="Pfam" id="PF15460"/>
    </source>
</evidence>
<feature type="compositionally biased region" description="Polar residues" evidence="1">
    <location>
        <begin position="392"/>
        <end position="407"/>
    </location>
</feature>
<gene>
    <name evidence="3" type="ORF">LTR77_003964</name>
</gene>
<feature type="compositionally biased region" description="Basic and acidic residues" evidence="1">
    <location>
        <begin position="362"/>
        <end position="376"/>
    </location>
</feature>
<dbReference type="PANTHER" id="PTHR38422">
    <property type="entry name" value="SOMETHING ABOUT SILENCING PROTEIN 4"/>
    <property type="match status" value="1"/>
</dbReference>
<protein>
    <recommendedName>
        <fullName evidence="2">Something about silencing protein 4 domain-containing protein</fullName>
    </recommendedName>
</protein>
<reference evidence="3 4" key="1">
    <citation type="submission" date="2023-08" db="EMBL/GenBank/DDBJ databases">
        <title>Black Yeasts Isolated from many extreme environments.</title>
        <authorList>
            <person name="Coleine C."/>
            <person name="Stajich J.E."/>
            <person name="Selbmann L."/>
        </authorList>
    </citation>
    <scope>NUCLEOTIDE SEQUENCE [LARGE SCALE GENOMIC DNA]</scope>
    <source>
        <strain evidence="3 4">CCFEE 5935</strain>
    </source>
</reference>
<accession>A0AAV9PFC9</accession>
<keyword evidence="4" id="KW-1185">Reference proteome</keyword>
<evidence type="ECO:0000313" key="3">
    <source>
        <dbReference type="EMBL" id="KAK5172326.1"/>
    </source>
</evidence>
<feature type="region of interest" description="Disordered" evidence="1">
    <location>
        <begin position="493"/>
        <end position="513"/>
    </location>
</feature>
<dbReference type="PANTHER" id="PTHR38422:SF1">
    <property type="entry name" value="SOMETHING ABOUT SILENCING PROTEIN 4"/>
    <property type="match status" value="1"/>
</dbReference>
<organism evidence="3 4">
    <name type="scientific">Saxophila tyrrhenica</name>
    <dbReference type="NCBI Taxonomy" id="1690608"/>
    <lineage>
        <taxon>Eukaryota</taxon>
        <taxon>Fungi</taxon>
        <taxon>Dikarya</taxon>
        <taxon>Ascomycota</taxon>
        <taxon>Pezizomycotina</taxon>
        <taxon>Dothideomycetes</taxon>
        <taxon>Dothideomycetidae</taxon>
        <taxon>Mycosphaerellales</taxon>
        <taxon>Extremaceae</taxon>
        <taxon>Saxophila</taxon>
    </lineage>
</organism>
<feature type="region of interest" description="Disordered" evidence="1">
    <location>
        <begin position="120"/>
        <end position="165"/>
    </location>
</feature>
<feature type="compositionally biased region" description="Basic and acidic residues" evidence="1">
    <location>
        <begin position="151"/>
        <end position="165"/>
    </location>
</feature>
<name>A0AAV9PFC9_9PEZI</name>
<dbReference type="GO" id="GO:0004402">
    <property type="term" value="F:histone acetyltransferase activity"/>
    <property type="evidence" value="ECO:0007669"/>
    <property type="project" value="TreeGrafter"/>
</dbReference>
<proteinExistence type="predicted"/>
<dbReference type="EMBL" id="JAVRRT010000005">
    <property type="protein sequence ID" value="KAK5172326.1"/>
    <property type="molecule type" value="Genomic_DNA"/>
</dbReference>